<reference evidence="9" key="1">
    <citation type="journal article" date="2009" name="BMC Genomics">
        <title>The complete genome sequence of Staphylothermus marinus reveals differences in sulfur metabolism among heterotrophic Crenarchaeota.</title>
        <authorList>
            <person name="Anderson I.J."/>
            <person name="Dharmarajan L."/>
            <person name="Rodriguez J."/>
            <person name="Hooper S."/>
            <person name="Porat I."/>
            <person name="Ulrich L.E."/>
            <person name="Elkins J.G."/>
            <person name="Mavromatis K."/>
            <person name="Sun H."/>
            <person name="Land M."/>
            <person name="Lapidus A."/>
            <person name="Lucas S."/>
            <person name="Barry K."/>
            <person name="Huber H."/>
            <person name="Zhulin I.B."/>
            <person name="Whitman W.B."/>
            <person name="Mukhopadhyay B."/>
            <person name="Woese C."/>
            <person name="Bristow J."/>
            <person name="Kyrpides N."/>
        </authorList>
    </citation>
    <scope>NUCLEOTIDE SEQUENCE [LARGE SCALE GENOMIC DNA]</scope>
    <source>
        <strain evidence="9">ATCC 43588 / DSM 3639 / JCM 9404 / F1</strain>
    </source>
</reference>
<evidence type="ECO:0000256" key="4">
    <source>
        <dbReference type="ARBA" id="ARBA00022989"/>
    </source>
</evidence>
<dbReference type="SUPFAM" id="SSF103473">
    <property type="entry name" value="MFS general substrate transporter"/>
    <property type="match status" value="1"/>
</dbReference>
<dbReference type="GeneID" id="4907353"/>
<dbReference type="PROSITE" id="PS00216">
    <property type="entry name" value="SUGAR_TRANSPORT_1"/>
    <property type="match status" value="1"/>
</dbReference>
<reference evidence="8 9" key="2">
    <citation type="journal article" date="2009" name="Stand. Genomic Sci.">
        <title>Complete genome sequence of Staphylothermus marinus Stetter and Fiala 1986 type strain F1.</title>
        <authorList>
            <person name="Anderson I.J."/>
            <person name="Sun H."/>
            <person name="Lapidus A."/>
            <person name="Copeland A."/>
            <person name="Glavina Del Rio T."/>
            <person name="Tice H."/>
            <person name="Dalin E."/>
            <person name="Lucas S."/>
            <person name="Barry K."/>
            <person name="Land M."/>
            <person name="Richardson P."/>
            <person name="Huber H."/>
            <person name="Kyrpides N.C."/>
        </authorList>
    </citation>
    <scope>NUCLEOTIDE SEQUENCE [LARGE SCALE GENOMIC DNA]</scope>
    <source>
        <strain evidence="9">ATCC 43588 / DSM 3639 / JCM 9404 / F1</strain>
    </source>
</reference>
<dbReference type="PANTHER" id="PTHR23511:SF34">
    <property type="entry name" value="SYNAPTIC VESICLE GLYCOPROTEIN 2"/>
    <property type="match status" value="1"/>
</dbReference>
<feature type="transmembrane region" description="Helical" evidence="6">
    <location>
        <begin position="161"/>
        <end position="182"/>
    </location>
</feature>
<dbReference type="AlphaFoldDB" id="A3DNG4"/>
<comment type="subcellular location">
    <subcellularLocation>
        <location evidence="1">Membrane</location>
        <topology evidence="1">Multi-pass membrane protein</topology>
    </subcellularLocation>
</comment>
<evidence type="ECO:0000256" key="6">
    <source>
        <dbReference type="SAM" id="Phobius"/>
    </source>
</evidence>
<evidence type="ECO:0000256" key="3">
    <source>
        <dbReference type="ARBA" id="ARBA00022692"/>
    </source>
</evidence>
<dbReference type="PANTHER" id="PTHR23511">
    <property type="entry name" value="SYNAPTIC VESICLE GLYCOPROTEIN 2"/>
    <property type="match status" value="1"/>
</dbReference>
<dbReference type="InterPro" id="IPR005828">
    <property type="entry name" value="MFS_sugar_transport-like"/>
</dbReference>
<dbReference type="PROSITE" id="PS50850">
    <property type="entry name" value="MFS"/>
    <property type="match status" value="1"/>
</dbReference>
<feature type="transmembrane region" description="Helical" evidence="6">
    <location>
        <begin position="104"/>
        <end position="122"/>
    </location>
</feature>
<feature type="transmembrane region" description="Helical" evidence="6">
    <location>
        <begin position="393"/>
        <end position="412"/>
    </location>
</feature>
<dbReference type="RefSeq" id="WP_011839365.1">
    <property type="nucleotide sequence ID" value="NC_009033.1"/>
</dbReference>
<dbReference type="Gene3D" id="1.20.1250.20">
    <property type="entry name" value="MFS general substrate transporter like domains"/>
    <property type="match status" value="1"/>
</dbReference>
<dbReference type="HOGENOM" id="CLU_001265_46_6_2"/>
<evidence type="ECO:0000256" key="1">
    <source>
        <dbReference type="ARBA" id="ARBA00004141"/>
    </source>
</evidence>
<keyword evidence="3 6" id="KW-0812">Transmembrane</keyword>
<organism evidence="8 9">
    <name type="scientific">Staphylothermus marinus (strain ATCC 43588 / DSM 3639 / JCM 9404 / F1)</name>
    <dbReference type="NCBI Taxonomy" id="399550"/>
    <lineage>
        <taxon>Archaea</taxon>
        <taxon>Thermoproteota</taxon>
        <taxon>Thermoprotei</taxon>
        <taxon>Desulfurococcales</taxon>
        <taxon>Desulfurococcaceae</taxon>
        <taxon>Staphylothermus</taxon>
    </lineage>
</organism>
<feature type="transmembrane region" description="Helical" evidence="6">
    <location>
        <begin position="44"/>
        <end position="66"/>
    </location>
</feature>
<dbReference type="KEGG" id="smr:Smar_1076"/>
<feature type="transmembrane region" description="Helical" evidence="6">
    <location>
        <begin position="334"/>
        <end position="354"/>
    </location>
</feature>
<dbReference type="Proteomes" id="UP000000254">
    <property type="component" value="Chromosome"/>
</dbReference>
<dbReference type="EMBL" id="CP000575">
    <property type="protein sequence ID" value="ABN70174.1"/>
    <property type="molecule type" value="Genomic_DNA"/>
</dbReference>
<dbReference type="Pfam" id="PF00083">
    <property type="entry name" value="Sugar_tr"/>
    <property type="match status" value="1"/>
</dbReference>
<proteinExistence type="predicted"/>
<feature type="transmembrane region" description="Helical" evidence="6">
    <location>
        <begin position="310"/>
        <end position="328"/>
    </location>
</feature>
<dbReference type="GO" id="GO:0016020">
    <property type="term" value="C:membrane"/>
    <property type="evidence" value="ECO:0007669"/>
    <property type="project" value="UniProtKB-SubCell"/>
</dbReference>
<dbReference type="InterPro" id="IPR036259">
    <property type="entry name" value="MFS_trans_sf"/>
</dbReference>
<sequence length="424" mass="46723">MNKTFDKILALSMLAWMSVAANLGNVGFIINGLINELQITDPGLKGLLGSSSLFGMLIGAFISGFLGDNIGRKKTAIIFAVLHGISGVIAVLVINPLWFITWRILAGIGLGGILPVLASLVSEYSLPSSRGKRVSLLESSWALGWLIPITIAYLYLGIMGWRVYGLITSIIALILSLSVLFLEESPRYLLSIGRKDEAQRLIEKYNIKLSKHIGMKTNLIAGVKLLFSKDLWKTTIGLWIIWFTITMGYYGLFIWYPRLLSTHGAEIGFEALANYLKTKRLEYLLIITLAQIPGYYSAVLLVDRIGRKKLLGTYLVLTGLSAFILAYARTIDQFLTAGIALSFFDLGAWAALYTYTPEQYPTSIRVLGTGWASTIGRLGGILGPYIVPFLGSWQSIFIFFATIHFIGALGVLTGKELARKEMIE</sequence>
<dbReference type="PROSITE" id="PS00217">
    <property type="entry name" value="SUGAR_TRANSPORT_2"/>
    <property type="match status" value="1"/>
</dbReference>
<evidence type="ECO:0000256" key="5">
    <source>
        <dbReference type="ARBA" id="ARBA00023136"/>
    </source>
</evidence>
<keyword evidence="9" id="KW-1185">Reference proteome</keyword>
<keyword evidence="4 6" id="KW-1133">Transmembrane helix</keyword>
<gene>
    <name evidence="8" type="ordered locus">Smar_1076</name>
</gene>
<evidence type="ECO:0000313" key="9">
    <source>
        <dbReference type="Proteomes" id="UP000000254"/>
    </source>
</evidence>
<evidence type="ECO:0000313" key="8">
    <source>
        <dbReference type="EMBL" id="ABN70174.1"/>
    </source>
</evidence>
<accession>A3DNG4</accession>
<dbReference type="eggNOG" id="arCOG02682">
    <property type="taxonomic scope" value="Archaea"/>
</dbReference>
<feature type="domain" description="Major facilitator superfamily (MFS) profile" evidence="7">
    <location>
        <begin position="8"/>
        <end position="419"/>
    </location>
</feature>
<dbReference type="InterPro" id="IPR005829">
    <property type="entry name" value="Sugar_transporter_CS"/>
</dbReference>
<name>A3DNG4_STAMF</name>
<evidence type="ECO:0000256" key="2">
    <source>
        <dbReference type="ARBA" id="ARBA00022448"/>
    </source>
</evidence>
<feature type="transmembrane region" description="Helical" evidence="6">
    <location>
        <begin position="134"/>
        <end position="155"/>
    </location>
</feature>
<protein>
    <submittedName>
        <fullName evidence="8">Major facilitator superfamily MFS_1</fullName>
    </submittedName>
</protein>
<feature type="transmembrane region" description="Helical" evidence="6">
    <location>
        <begin position="236"/>
        <end position="256"/>
    </location>
</feature>
<feature type="transmembrane region" description="Helical" evidence="6">
    <location>
        <begin position="283"/>
        <end position="303"/>
    </location>
</feature>
<dbReference type="InterPro" id="IPR020846">
    <property type="entry name" value="MFS_dom"/>
</dbReference>
<evidence type="ECO:0000259" key="7">
    <source>
        <dbReference type="PROSITE" id="PS50850"/>
    </source>
</evidence>
<keyword evidence="2" id="KW-0813">Transport</keyword>
<dbReference type="GO" id="GO:0022857">
    <property type="term" value="F:transmembrane transporter activity"/>
    <property type="evidence" value="ECO:0007669"/>
    <property type="project" value="InterPro"/>
</dbReference>
<feature type="transmembrane region" description="Helical" evidence="6">
    <location>
        <begin position="78"/>
        <end position="98"/>
    </location>
</feature>
<dbReference type="CDD" id="cd17316">
    <property type="entry name" value="MFS_SV2_like"/>
    <property type="match status" value="1"/>
</dbReference>
<dbReference type="STRING" id="399550.Smar_1076"/>
<keyword evidence="5 6" id="KW-0472">Membrane</keyword>